<evidence type="ECO:0000313" key="3">
    <source>
        <dbReference type="Proteomes" id="UP001596540"/>
    </source>
</evidence>
<dbReference type="Pfam" id="PF05117">
    <property type="entry name" value="DUF695"/>
    <property type="match status" value="1"/>
</dbReference>
<name>A0ABW2KEM6_9ACTN</name>
<dbReference type="EMBL" id="JBHTBH010000003">
    <property type="protein sequence ID" value="MFC7327788.1"/>
    <property type="molecule type" value="Genomic_DNA"/>
</dbReference>
<organism evidence="2 3">
    <name type="scientific">Marinactinospora rubrisoli</name>
    <dbReference type="NCBI Taxonomy" id="2715399"/>
    <lineage>
        <taxon>Bacteria</taxon>
        <taxon>Bacillati</taxon>
        <taxon>Actinomycetota</taxon>
        <taxon>Actinomycetes</taxon>
        <taxon>Streptosporangiales</taxon>
        <taxon>Nocardiopsidaceae</taxon>
        <taxon>Marinactinospora</taxon>
    </lineage>
</organism>
<comment type="caution">
    <text evidence="2">The sequence shown here is derived from an EMBL/GenBank/DDBJ whole genome shotgun (WGS) entry which is preliminary data.</text>
</comment>
<evidence type="ECO:0000313" key="2">
    <source>
        <dbReference type="EMBL" id="MFC7327788.1"/>
    </source>
</evidence>
<proteinExistence type="predicted"/>
<sequence>MGLFRRRRSTDSESAVAVEEFWAHWADVRTDLAASLDAGTPVPEDAAHRLTERVRRIHPALSWEVSRAPQSALRGLEDLRLDDDTRELLARMDDLDAPPARSAPPAQEPEYALVLSAGADDSARVLAERWRRSAPQEDAWRFLPARPADHDRLAKPVNWEGDELDLAHATVALRVNQKLGKIEVSVYHPDFMFLSEEARSGVADLVVMLALGEDDVVRWIGSVTPLVEKPLDPLPPTSMPSVVQQLSGTLGGGGWVTLQGRIPLRGTIQISVRHPLHRRDFPAFTLYVQVTVAYAEADADRLPTGASATALESFTLGLRDLLGEDGALLAQQTVGGQRQYHFYLDPDSGVYATLEKAVRGWTEGRTQIHSLLDPGWETIDQISRPVRRQLGH</sequence>
<evidence type="ECO:0000259" key="1">
    <source>
        <dbReference type="Pfam" id="PF05117"/>
    </source>
</evidence>
<accession>A0ABW2KEM6</accession>
<keyword evidence="3" id="KW-1185">Reference proteome</keyword>
<dbReference type="Proteomes" id="UP001596540">
    <property type="component" value="Unassembled WGS sequence"/>
</dbReference>
<dbReference type="InterPro" id="IPR016097">
    <property type="entry name" value="DUF695"/>
</dbReference>
<dbReference type="RefSeq" id="WP_379870258.1">
    <property type="nucleotide sequence ID" value="NZ_JBHTBH010000003.1"/>
</dbReference>
<protein>
    <submittedName>
        <fullName evidence="2">DUF695 domain-containing protein</fullName>
    </submittedName>
</protein>
<gene>
    <name evidence="2" type="ORF">ACFQRF_08525</name>
</gene>
<feature type="domain" description="DUF695" evidence="1">
    <location>
        <begin position="280"/>
        <end position="378"/>
    </location>
</feature>
<reference evidence="3" key="1">
    <citation type="journal article" date="2019" name="Int. J. Syst. Evol. Microbiol.">
        <title>The Global Catalogue of Microorganisms (GCM) 10K type strain sequencing project: providing services to taxonomists for standard genome sequencing and annotation.</title>
        <authorList>
            <consortium name="The Broad Institute Genomics Platform"/>
            <consortium name="The Broad Institute Genome Sequencing Center for Infectious Disease"/>
            <person name="Wu L."/>
            <person name="Ma J."/>
        </authorList>
    </citation>
    <scope>NUCLEOTIDE SEQUENCE [LARGE SCALE GENOMIC DNA]</scope>
    <source>
        <strain evidence="3">CGMCC 4.7382</strain>
    </source>
</reference>